<feature type="domain" description="Ig-like" evidence="2">
    <location>
        <begin position="15"/>
        <end position="105"/>
    </location>
</feature>
<dbReference type="RefSeq" id="XP_028967720.1">
    <property type="nucleotide sequence ID" value="XM_029111887.1"/>
</dbReference>
<dbReference type="InterPro" id="IPR013783">
    <property type="entry name" value="Ig-like_fold"/>
</dbReference>
<evidence type="ECO:0000313" key="4">
    <source>
        <dbReference type="RefSeq" id="XP_028967720.1"/>
    </source>
</evidence>
<dbReference type="SUPFAM" id="SSF49265">
    <property type="entry name" value="Fibronectin type III"/>
    <property type="match status" value="1"/>
</dbReference>
<dbReference type="PROSITE" id="PS50835">
    <property type="entry name" value="IG_LIKE"/>
    <property type="match status" value="1"/>
</dbReference>
<dbReference type="Pfam" id="PF00047">
    <property type="entry name" value="ig"/>
    <property type="match status" value="1"/>
</dbReference>
<dbReference type="SMART" id="SM00409">
    <property type="entry name" value="IG"/>
    <property type="match status" value="1"/>
</dbReference>
<protein>
    <submittedName>
        <fullName evidence="4">Uncharacterized protein LOC100899427</fullName>
    </submittedName>
</protein>
<dbReference type="GeneID" id="100899427"/>
<organism evidence="3 4">
    <name type="scientific">Galendromus occidentalis</name>
    <name type="common">western predatory mite</name>
    <dbReference type="NCBI Taxonomy" id="34638"/>
    <lineage>
        <taxon>Eukaryota</taxon>
        <taxon>Metazoa</taxon>
        <taxon>Ecdysozoa</taxon>
        <taxon>Arthropoda</taxon>
        <taxon>Chelicerata</taxon>
        <taxon>Arachnida</taxon>
        <taxon>Acari</taxon>
        <taxon>Parasitiformes</taxon>
        <taxon>Mesostigmata</taxon>
        <taxon>Gamasina</taxon>
        <taxon>Phytoseioidea</taxon>
        <taxon>Phytoseiidae</taxon>
        <taxon>Typhlodrominae</taxon>
        <taxon>Galendromus</taxon>
    </lineage>
</organism>
<keyword evidence="1" id="KW-0812">Transmembrane</keyword>
<name>A0AAJ7SGN1_9ACAR</name>
<dbReference type="InterPro" id="IPR036116">
    <property type="entry name" value="FN3_sf"/>
</dbReference>
<dbReference type="InterPro" id="IPR013151">
    <property type="entry name" value="Immunoglobulin_dom"/>
</dbReference>
<feature type="transmembrane region" description="Helical" evidence="1">
    <location>
        <begin position="266"/>
        <end position="289"/>
    </location>
</feature>
<dbReference type="InterPro" id="IPR003599">
    <property type="entry name" value="Ig_sub"/>
</dbReference>
<dbReference type="CDD" id="cd00063">
    <property type="entry name" value="FN3"/>
    <property type="match status" value="1"/>
</dbReference>
<gene>
    <name evidence="4" type="primary">LOC100899427</name>
</gene>
<dbReference type="InterPro" id="IPR007110">
    <property type="entry name" value="Ig-like_dom"/>
</dbReference>
<accession>A0AAJ7SGN1</accession>
<keyword evidence="1" id="KW-0472">Membrane</keyword>
<dbReference type="InterPro" id="IPR003961">
    <property type="entry name" value="FN3_dom"/>
</dbReference>
<evidence type="ECO:0000256" key="1">
    <source>
        <dbReference type="SAM" id="Phobius"/>
    </source>
</evidence>
<proteinExistence type="predicted"/>
<dbReference type="KEGG" id="goe:100899427"/>
<dbReference type="Proteomes" id="UP000694867">
    <property type="component" value="Unplaced"/>
</dbReference>
<keyword evidence="3" id="KW-1185">Reference proteome</keyword>
<evidence type="ECO:0000259" key="2">
    <source>
        <dbReference type="PROSITE" id="PS50835"/>
    </source>
</evidence>
<evidence type="ECO:0000313" key="3">
    <source>
        <dbReference type="Proteomes" id="UP000694867"/>
    </source>
</evidence>
<dbReference type="CDD" id="cd00096">
    <property type="entry name" value="Ig"/>
    <property type="match status" value="1"/>
</dbReference>
<dbReference type="SUPFAM" id="SSF48726">
    <property type="entry name" value="Immunoglobulin"/>
    <property type="match status" value="1"/>
</dbReference>
<dbReference type="Gene3D" id="2.60.40.10">
    <property type="entry name" value="Immunoglobulins"/>
    <property type="match status" value="2"/>
</dbReference>
<dbReference type="AlphaFoldDB" id="A0AAJ7SGN1"/>
<dbReference type="InterPro" id="IPR036179">
    <property type="entry name" value="Ig-like_dom_sf"/>
</dbReference>
<reference evidence="4" key="1">
    <citation type="submission" date="2025-08" db="UniProtKB">
        <authorList>
            <consortium name="RefSeq"/>
        </authorList>
    </citation>
    <scope>IDENTIFICATION</scope>
</reference>
<sequence length="378" mass="41671">MKGEGGQQHILSAWPNEVSVHGDLGSRLTLHCNISIHSLEQLQATGIVWKKDGEIILGPLSGWRISKHQINILKLNLTQNDSGNYTCQPVGPELRNVPVMSASLTLRTPPEKLANLTVTPSIVYTSIRWAIHGDGGSPITHFTLVYQQVLQIRVSSLAHNLDSEAVSKTLDAEHHRSTHLPIHISPAARQFFVYHLRPNALYMFKMWATNRIGRGEASVLYISTHVTGNTTIQSLEEYSNITLATAKPMKYPSLGYSDEDLSSTAWLIGVSMVLSTVVVLALLSCVLIYKEASNDDLAGETFDDDFSQTRSAAMQILLDPARSFRRFYRPQVTPVLSQKPEERTVLLADSDCNDNSGIAPPRLNNNSLLLPSSPANVV</sequence>
<keyword evidence="1" id="KW-1133">Transmembrane helix</keyword>